<reference evidence="2 3" key="1">
    <citation type="submission" date="2016-10" db="EMBL/GenBank/DDBJ databases">
        <title>Genome sequence of the basidiomycete white-rot fungus Trametes pubescens.</title>
        <authorList>
            <person name="Makela M.R."/>
            <person name="Granchi Z."/>
            <person name="Peng M."/>
            <person name="De Vries R.P."/>
            <person name="Grigoriev I."/>
            <person name="Riley R."/>
            <person name="Hilden K."/>
        </authorList>
    </citation>
    <scope>NUCLEOTIDE SEQUENCE [LARGE SCALE GENOMIC DNA]</scope>
    <source>
        <strain evidence="2 3">FBCC735</strain>
    </source>
</reference>
<evidence type="ECO:0000256" key="1">
    <source>
        <dbReference type="SAM" id="MobiDB-lite"/>
    </source>
</evidence>
<name>A0A1M2VBK6_TRAPU</name>
<proteinExistence type="predicted"/>
<accession>A0A1M2VBK6</accession>
<sequence>MVSPAGAYYPSMPQPNFNPQAPTISTGAPPISTVPPITAFAGLPPPVAGSANTRRVTAARRHSTRGHGGPLNTSTTRVNAPTLPVPTPPAAPLVPGVIVAPPETPVATATPSITKFTVGFYPFALPGQSARNAQDFLPSGPELKWSGDDLAWVQNRLASTGLVFQVSIEGLPTGTDPVWQSFHTQVTAHCVRYGITMKTGQPRSDRQQPQAPSTLPWQLLKPGSSRVNRSNQRMTKYEAHGNLTPSNFTLATLSSLPFGGAIVNHLHGDLQFLLIAPRFGNIQAPLRNLRLDGQAPSHPAVYSLHRCFPARVLAARFENISTQCITSCIEVRTPVDSSAEARESVLTQDLDSDSSSNESDMNIVDLLRQNPSPRSVATATGSSIVHTPVTRYRPVVEAIRSTMAPRRRRSESVDEESAGPSVRRRRIEPASTQGPYETTSGALPFKYLPYEPVEERAIAAWQEAVAAACSTPDSRPTAFFSGPTSELVASALVFLLVWQFNPAPPPDAQFAAAIAATAPEVTCRLVPLSALLNTDRLMIVANATGNAPTRAVLRAAINKVTLDSSFWIDAGKYKSLSLHCSRAGGLVDRETILKAAGFLCFMHIAILGVGPMPVSPFVLQAVMEGCDNFYLDRQFIEAMDLDAFKVLKCWYDWASTGEPLKLPKDDPLSLLLSELAINTFAVQGRSLPDVERLGVERTLTCRVLLGSDTDMISHPDFTAFKTGFDFMHHAHSVRGLAEAFSGRIKGLVGTLCSRKITCAQTVVDNHLHFKSSATDQADRGFEALFRTHLEQYLVGAGHPSGLSTNIVTEERFLADAQNTTLRCSLLLRMMSGSSLTPPEYNWKLKFVFRHFADVPTTVVEADAVSTVTEHTVREDEENTAREDEEPAVREDEEPAVREDEEPVVRADNGEKEEPLMFQACFRKLIVPMDSVLRRILQAEREEGKASAFEAWFHPIMLHGQGFNRA</sequence>
<feature type="region of interest" description="Disordered" evidence="1">
    <location>
        <begin position="340"/>
        <end position="359"/>
    </location>
</feature>
<protein>
    <submittedName>
        <fullName evidence="2">Uncharacterized protein</fullName>
    </submittedName>
</protein>
<dbReference type="OMA" id="AHEIANH"/>
<feature type="compositionally biased region" description="Basic and acidic residues" evidence="1">
    <location>
        <begin position="870"/>
        <end position="909"/>
    </location>
</feature>
<feature type="region of interest" description="Disordered" evidence="1">
    <location>
        <begin position="868"/>
        <end position="909"/>
    </location>
</feature>
<keyword evidence="3" id="KW-1185">Reference proteome</keyword>
<dbReference type="EMBL" id="MNAD01001504">
    <property type="protein sequence ID" value="OJT04906.1"/>
    <property type="molecule type" value="Genomic_DNA"/>
</dbReference>
<evidence type="ECO:0000313" key="3">
    <source>
        <dbReference type="Proteomes" id="UP000184267"/>
    </source>
</evidence>
<comment type="caution">
    <text evidence="2">The sequence shown here is derived from an EMBL/GenBank/DDBJ whole genome shotgun (WGS) entry which is preliminary data.</text>
</comment>
<organism evidence="2 3">
    <name type="scientific">Trametes pubescens</name>
    <name type="common">White-rot fungus</name>
    <dbReference type="NCBI Taxonomy" id="154538"/>
    <lineage>
        <taxon>Eukaryota</taxon>
        <taxon>Fungi</taxon>
        <taxon>Dikarya</taxon>
        <taxon>Basidiomycota</taxon>
        <taxon>Agaricomycotina</taxon>
        <taxon>Agaricomycetes</taxon>
        <taxon>Polyporales</taxon>
        <taxon>Polyporaceae</taxon>
        <taxon>Trametes</taxon>
    </lineage>
</organism>
<dbReference type="OrthoDB" id="2757435at2759"/>
<dbReference type="Proteomes" id="UP000184267">
    <property type="component" value="Unassembled WGS sequence"/>
</dbReference>
<gene>
    <name evidence="2" type="ORF">TRAPUB_4333</name>
</gene>
<feature type="region of interest" description="Disordered" evidence="1">
    <location>
        <begin position="400"/>
        <end position="438"/>
    </location>
</feature>
<dbReference type="AlphaFoldDB" id="A0A1M2VBK6"/>
<evidence type="ECO:0000313" key="2">
    <source>
        <dbReference type="EMBL" id="OJT04906.1"/>
    </source>
</evidence>